<dbReference type="Proteomes" id="UP000799324">
    <property type="component" value="Unassembled WGS sequence"/>
</dbReference>
<proteinExistence type="predicted"/>
<organism evidence="1 2">
    <name type="scientific">Lophiostoma macrostomum CBS 122681</name>
    <dbReference type="NCBI Taxonomy" id="1314788"/>
    <lineage>
        <taxon>Eukaryota</taxon>
        <taxon>Fungi</taxon>
        <taxon>Dikarya</taxon>
        <taxon>Ascomycota</taxon>
        <taxon>Pezizomycotina</taxon>
        <taxon>Dothideomycetes</taxon>
        <taxon>Pleosporomycetidae</taxon>
        <taxon>Pleosporales</taxon>
        <taxon>Lophiostomataceae</taxon>
        <taxon>Lophiostoma</taxon>
    </lineage>
</organism>
<keyword evidence="2" id="KW-1185">Reference proteome</keyword>
<protein>
    <submittedName>
        <fullName evidence="1">Uncharacterized protein</fullName>
    </submittedName>
</protein>
<name>A0A6A6T0Z6_9PLEO</name>
<accession>A0A6A6T0Z6</accession>
<dbReference type="AlphaFoldDB" id="A0A6A6T0Z6"/>
<gene>
    <name evidence="1" type="ORF">K491DRAFT_65680</name>
</gene>
<sequence>MSEHTDTRPSTHIHITAMTWAVVGKYGRTYIIVSMHFREFFRFVLSLCESVGLDLSVTDSYPYHIYVKHLQLHNTWARKE</sequence>
<dbReference type="EMBL" id="MU004408">
    <property type="protein sequence ID" value="KAF2652184.1"/>
    <property type="molecule type" value="Genomic_DNA"/>
</dbReference>
<evidence type="ECO:0000313" key="2">
    <source>
        <dbReference type="Proteomes" id="UP000799324"/>
    </source>
</evidence>
<evidence type="ECO:0000313" key="1">
    <source>
        <dbReference type="EMBL" id="KAF2652184.1"/>
    </source>
</evidence>
<reference evidence="1" key="1">
    <citation type="journal article" date="2020" name="Stud. Mycol.">
        <title>101 Dothideomycetes genomes: a test case for predicting lifestyles and emergence of pathogens.</title>
        <authorList>
            <person name="Haridas S."/>
            <person name="Albert R."/>
            <person name="Binder M."/>
            <person name="Bloem J."/>
            <person name="Labutti K."/>
            <person name="Salamov A."/>
            <person name="Andreopoulos B."/>
            <person name="Baker S."/>
            <person name="Barry K."/>
            <person name="Bills G."/>
            <person name="Bluhm B."/>
            <person name="Cannon C."/>
            <person name="Castanera R."/>
            <person name="Culley D."/>
            <person name="Daum C."/>
            <person name="Ezra D."/>
            <person name="Gonzalez J."/>
            <person name="Henrissat B."/>
            <person name="Kuo A."/>
            <person name="Liang C."/>
            <person name="Lipzen A."/>
            <person name="Lutzoni F."/>
            <person name="Magnuson J."/>
            <person name="Mondo S."/>
            <person name="Nolan M."/>
            <person name="Ohm R."/>
            <person name="Pangilinan J."/>
            <person name="Park H.-J."/>
            <person name="Ramirez L."/>
            <person name="Alfaro M."/>
            <person name="Sun H."/>
            <person name="Tritt A."/>
            <person name="Yoshinaga Y."/>
            <person name="Zwiers L.-H."/>
            <person name="Turgeon B."/>
            <person name="Goodwin S."/>
            <person name="Spatafora J."/>
            <person name="Crous P."/>
            <person name="Grigoriev I."/>
        </authorList>
    </citation>
    <scope>NUCLEOTIDE SEQUENCE</scope>
    <source>
        <strain evidence="1">CBS 122681</strain>
    </source>
</reference>